<dbReference type="eggNOG" id="ENOG5031WCQ">
    <property type="taxonomic scope" value="Bacteria"/>
</dbReference>
<dbReference type="Proteomes" id="UP000029108">
    <property type="component" value="Unassembled WGS sequence"/>
</dbReference>
<protein>
    <submittedName>
        <fullName evidence="2">Gp8</fullName>
    </submittedName>
</protein>
<sequence length="78" mass="8820">MADDTTTGDEYLTLLRRTLKRLEQAVFDLDTPPRDLAALSRRLLEVSREIERLEGRDGEGKPSVAVEVEDAEFDEEAV</sequence>
<dbReference type="AlphaFoldDB" id="A0A086ZTA6"/>
<organism evidence="2 3">
    <name type="scientific">Bifidobacterium biavatii DSM 23969</name>
    <dbReference type="NCBI Taxonomy" id="1437608"/>
    <lineage>
        <taxon>Bacteria</taxon>
        <taxon>Bacillati</taxon>
        <taxon>Actinomycetota</taxon>
        <taxon>Actinomycetes</taxon>
        <taxon>Bifidobacteriales</taxon>
        <taxon>Bifidobacteriaceae</taxon>
        <taxon>Bifidobacterium</taxon>
    </lineage>
</organism>
<accession>A0A086ZTA6</accession>
<evidence type="ECO:0000256" key="1">
    <source>
        <dbReference type="SAM" id="MobiDB-lite"/>
    </source>
</evidence>
<proteinExistence type="predicted"/>
<evidence type="ECO:0000313" key="2">
    <source>
        <dbReference type="EMBL" id="KFI49756.1"/>
    </source>
</evidence>
<feature type="region of interest" description="Disordered" evidence="1">
    <location>
        <begin position="53"/>
        <end position="78"/>
    </location>
</feature>
<feature type="compositionally biased region" description="Acidic residues" evidence="1">
    <location>
        <begin position="67"/>
        <end position="78"/>
    </location>
</feature>
<dbReference type="EMBL" id="JGYN01000020">
    <property type="protein sequence ID" value="KFI49756.1"/>
    <property type="molecule type" value="Genomic_DNA"/>
</dbReference>
<gene>
    <name evidence="2" type="ORF">BBIA_1444</name>
</gene>
<dbReference type="OrthoDB" id="5196675at2"/>
<keyword evidence="3" id="KW-1185">Reference proteome</keyword>
<dbReference type="STRING" id="1437608.GCA_000771645_00962"/>
<evidence type="ECO:0000313" key="3">
    <source>
        <dbReference type="Proteomes" id="UP000029108"/>
    </source>
</evidence>
<reference evidence="2 3" key="1">
    <citation type="submission" date="2014-03" db="EMBL/GenBank/DDBJ databases">
        <title>Genomics of Bifidobacteria.</title>
        <authorList>
            <person name="Ventura M."/>
            <person name="Milani C."/>
            <person name="Lugli G.A."/>
        </authorList>
    </citation>
    <scope>NUCLEOTIDE SEQUENCE [LARGE SCALE GENOMIC DNA]</scope>
    <source>
        <strain evidence="2 3">DSM 23969</strain>
    </source>
</reference>
<name>A0A086ZTA6_9BIFI</name>
<comment type="caution">
    <text evidence="2">The sequence shown here is derived from an EMBL/GenBank/DDBJ whole genome shotgun (WGS) entry which is preliminary data.</text>
</comment>
<dbReference type="RefSeq" id="WP_033492263.1">
    <property type="nucleotide sequence ID" value="NZ_JDUU01000002.1"/>
</dbReference>